<dbReference type="EMBL" id="JNSL01000001">
    <property type="protein sequence ID" value="KGA21835.1"/>
    <property type="molecule type" value="Genomic_DNA"/>
</dbReference>
<organism evidence="1">
    <name type="scientific">freshwater metagenome</name>
    <dbReference type="NCBI Taxonomy" id="449393"/>
    <lineage>
        <taxon>unclassified sequences</taxon>
        <taxon>metagenomes</taxon>
        <taxon>ecological metagenomes</taxon>
    </lineage>
</organism>
<dbReference type="AlphaFoldDB" id="A0A094QC49"/>
<name>A0A094QC49_9ZZZZ</name>
<evidence type="ECO:0000313" key="1">
    <source>
        <dbReference type="EMBL" id="KGA21835.1"/>
    </source>
</evidence>
<reference evidence="1" key="1">
    <citation type="submission" date="2014-06" db="EMBL/GenBank/DDBJ databases">
        <title>Key roles for freshwater Actinobacteria revealed by deep metagenomic sequencing.</title>
        <authorList>
            <person name="Ghai R."/>
            <person name="Mizuno C.M."/>
            <person name="Picazo A."/>
            <person name="Camacho A."/>
            <person name="Rodriguez-Valera F."/>
        </authorList>
    </citation>
    <scope>NUCLEOTIDE SEQUENCE</scope>
</reference>
<proteinExistence type="predicted"/>
<protein>
    <submittedName>
        <fullName evidence="1">Uncharacterized protein</fullName>
    </submittedName>
</protein>
<gene>
    <name evidence="1" type="ORF">GM51_0445</name>
</gene>
<comment type="caution">
    <text evidence="1">The sequence shown here is derived from an EMBL/GenBank/DDBJ whole genome shotgun (WGS) entry which is preliminary data.</text>
</comment>
<accession>A0A094QC49</accession>
<sequence length="93" mass="10646">MEWIFAGALALVFLLFSAVFLFTKLIRLGKPAKTLALQLEKLAEANAKVPEITKAISALGEDPAVHIAKRQRFLREARARKRARERRLRDRDF</sequence>